<evidence type="ECO:0000256" key="13">
    <source>
        <dbReference type="SAM" id="MobiDB-lite"/>
    </source>
</evidence>
<gene>
    <name evidence="15" type="ORF">NLU13_4222</name>
</gene>
<accession>A0AA39L8G0</accession>
<evidence type="ECO:0000256" key="4">
    <source>
        <dbReference type="ARBA" id="ARBA00005300"/>
    </source>
</evidence>
<comment type="caution">
    <text evidence="15">The sequence shown here is derived from an EMBL/GenBank/DDBJ whole genome shotgun (WGS) entry which is preliminary data.</text>
</comment>
<dbReference type="Pfam" id="PF00075">
    <property type="entry name" value="RNase_H"/>
    <property type="match status" value="1"/>
</dbReference>
<keyword evidence="9 12" id="KW-0255">Endonuclease</keyword>
<dbReference type="InterPro" id="IPR002156">
    <property type="entry name" value="RNaseH_domain"/>
</dbReference>
<evidence type="ECO:0000256" key="11">
    <source>
        <dbReference type="ARBA" id="ARBA00022842"/>
    </source>
</evidence>
<dbReference type="GO" id="GO:0004523">
    <property type="term" value="F:RNA-DNA hybrid ribonuclease activity"/>
    <property type="evidence" value="ECO:0007669"/>
    <property type="project" value="UniProtKB-UniRule"/>
</dbReference>
<dbReference type="GO" id="GO:0000287">
    <property type="term" value="F:magnesium ion binding"/>
    <property type="evidence" value="ECO:0007669"/>
    <property type="project" value="UniProtKB-UniRule"/>
</dbReference>
<comment type="function">
    <text evidence="3 12">Endonuclease that specifically degrades the RNA of RNA-DNA hybrids.</text>
</comment>
<dbReference type="GO" id="GO:0003676">
    <property type="term" value="F:nucleic acid binding"/>
    <property type="evidence" value="ECO:0007669"/>
    <property type="project" value="UniProtKB-UniRule"/>
</dbReference>
<feature type="domain" description="RNase H type-1" evidence="14">
    <location>
        <begin position="187"/>
        <end position="337"/>
    </location>
</feature>
<evidence type="ECO:0000256" key="2">
    <source>
        <dbReference type="ARBA" id="ARBA00001946"/>
    </source>
</evidence>
<dbReference type="AlphaFoldDB" id="A0AA39L8G0"/>
<dbReference type="InterPro" id="IPR011320">
    <property type="entry name" value="RNase_H1_N"/>
</dbReference>
<evidence type="ECO:0000256" key="9">
    <source>
        <dbReference type="ARBA" id="ARBA00022759"/>
    </source>
</evidence>
<evidence type="ECO:0000256" key="8">
    <source>
        <dbReference type="ARBA" id="ARBA00022723"/>
    </source>
</evidence>
<comment type="cofactor">
    <cofactor evidence="2 12">
        <name>Mg(2+)</name>
        <dbReference type="ChEBI" id="CHEBI:18420"/>
    </cofactor>
</comment>
<dbReference type="InterPro" id="IPR017067">
    <property type="entry name" value="RNase_H1_euk"/>
</dbReference>
<dbReference type="PIRSF" id="PIRSF036852">
    <property type="entry name" value="Ribonuclease_H1_euk"/>
    <property type="match status" value="1"/>
</dbReference>
<evidence type="ECO:0000256" key="1">
    <source>
        <dbReference type="ARBA" id="ARBA00000077"/>
    </source>
</evidence>
<evidence type="ECO:0000256" key="7">
    <source>
        <dbReference type="ARBA" id="ARBA00022722"/>
    </source>
</evidence>
<dbReference type="EC" id="3.1.26.4" evidence="5 12"/>
<feature type="region of interest" description="Disordered" evidence="13">
    <location>
        <begin position="1"/>
        <end position="30"/>
    </location>
</feature>
<protein>
    <recommendedName>
        <fullName evidence="6 12">Ribonuclease H</fullName>
        <shortName evidence="12">RNase H</shortName>
        <ecNumber evidence="5 12">3.1.26.4</ecNumber>
    </recommendedName>
</protein>
<dbReference type="InterPro" id="IPR037056">
    <property type="entry name" value="RNase_H1_N_sf"/>
</dbReference>
<keyword evidence="11 12" id="KW-0460">Magnesium</keyword>
<dbReference type="SUPFAM" id="SSF53098">
    <property type="entry name" value="Ribonuclease H-like"/>
    <property type="match status" value="1"/>
</dbReference>
<sequence length="339" mass="36891">MPTSAANNKKRTASGLAGAPLPSTTTSKKRKVETGPKYYAVKAGFVPGVYTNYADCQRQTAGFKGAIFRSFTSREDAEAFAAGKKVAAAPDAKDRFYAVAVGLRPGIYTDWSDVAPTIVGVKGPKYKRFSTRAEAVNYILEFGNKDAIDALGEEGKLAQRQAKMPKVNSTEDLLDDNELEEVDAQEDDGVLRIYTDGSSLANGKVGSRAGVGVWFGDGDRRNIAERLPGEPQTNQRAELQAIFRALEVAPVEQPVQIFTDSQYSINCVTQWAASWSRKGWKTAGGEEVKNQDIIRRVLGRMEERKKNGAVTLFQWVKGHAMDRGNTAADALAVRGARMA</sequence>
<evidence type="ECO:0000256" key="10">
    <source>
        <dbReference type="ARBA" id="ARBA00022801"/>
    </source>
</evidence>
<dbReference type="Pfam" id="PF01693">
    <property type="entry name" value="Cauli_VI"/>
    <property type="match status" value="2"/>
</dbReference>
<dbReference type="InterPro" id="IPR050092">
    <property type="entry name" value="RNase_H"/>
</dbReference>
<organism evidence="15 16">
    <name type="scientific">Sarocladium strictum</name>
    <name type="common">Black bundle disease fungus</name>
    <name type="synonym">Acremonium strictum</name>
    <dbReference type="NCBI Taxonomy" id="5046"/>
    <lineage>
        <taxon>Eukaryota</taxon>
        <taxon>Fungi</taxon>
        <taxon>Dikarya</taxon>
        <taxon>Ascomycota</taxon>
        <taxon>Pezizomycotina</taxon>
        <taxon>Sordariomycetes</taxon>
        <taxon>Hypocreomycetidae</taxon>
        <taxon>Hypocreales</taxon>
        <taxon>Sarocladiaceae</taxon>
        <taxon>Sarocladium</taxon>
    </lineage>
</organism>
<evidence type="ECO:0000313" key="16">
    <source>
        <dbReference type="Proteomes" id="UP001175261"/>
    </source>
</evidence>
<name>A0AA39L8G0_SARSR</name>
<evidence type="ECO:0000256" key="6">
    <source>
        <dbReference type="ARBA" id="ARBA00017721"/>
    </source>
</evidence>
<dbReference type="PANTHER" id="PTHR10642">
    <property type="entry name" value="RIBONUCLEASE H1"/>
    <property type="match status" value="1"/>
</dbReference>
<dbReference type="Proteomes" id="UP001175261">
    <property type="component" value="Unassembled WGS sequence"/>
</dbReference>
<evidence type="ECO:0000256" key="5">
    <source>
        <dbReference type="ARBA" id="ARBA00012180"/>
    </source>
</evidence>
<evidence type="ECO:0000256" key="12">
    <source>
        <dbReference type="PIRNR" id="PIRNR036852"/>
    </source>
</evidence>
<proteinExistence type="inferred from homology"/>
<dbReference type="GO" id="GO:0043137">
    <property type="term" value="P:DNA replication, removal of RNA primer"/>
    <property type="evidence" value="ECO:0007669"/>
    <property type="project" value="TreeGrafter"/>
</dbReference>
<keyword evidence="10 12" id="KW-0378">Hydrolase</keyword>
<dbReference type="PANTHER" id="PTHR10642:SF26">
    <property type="entry name" value="RIBONUCLEASE H1"/>
    <property type="match status" value="1"/>
</dbReference>
<dbReference type="SUPFAM" id="SSF55658">
    <property type="entry name" value="L9 N-domain-like"/>
    <property type="match status" value="2"/>
</dbReference>
<evidence type="ECO:0000259" key="14">
    <source>
        <dbReference type="PROSITE" id="PS50879"/>
    </source>
</evidence>
<dbReference type="FunFam" id="3.40.970.10:FF:000002">
    <property type="entry name" value="Ribonuclease H"/>
    <property type="match status" value="1"/>
</dbReference>
<evidence type="ECO:0000256" key="3">
    <source>
        <dbReference type="ARBA" id="ARBA00004065"/>
    </source>
</evidence>
<dbReference type="Gene3D" id="3.30.420.10">
    <property type="entry name" value="Ribonuclease H-like superfamily/Ribonuclease H"/>
    <property type="match status" value="1"/>
</dbReference>
<comment type="catalytic activity">
    <reaction evidence="1 12">
        <text>Endonucleolytic cleavage to 5'-phosphomonoester.</text>
        <dbReference type="EC" id="3.1.26.4"/>
    </reaction>
</comment>
<dbReference type="PROSITE" id="PS50879">
    <property type="entry name" value="RNASE_H_1"/>
    <property type="match status" value="1"/>
</dbReference>
<dbReference type="FunFam" id="3.30.420.10:FF:000090">
    <property type="entry name" value="Ribonuclease H"/>
    <property type="match status" value="1"/>
</dbReference>
<evidence type="ECO:0000313" key="15">
    <source>
        <dbReference type="EMBL" id="KAK0387978.1"/>
    </source>
</evidence>
<dbReference type="EMBL" id="JAPDFR010000003">
    <property type="protein sequence ID" value="KAK0387978.1"/>
    <property type="molecule type" value="Genomic_DNA"/>
</dbReference>
<dbReference type="InterPro" id="IPR036397">
    <property type="entry name" value="RNaseH_sf"/>
</dbReference>
<dbReference type="InterPro" id="IPR009027">
    <property type="entry name" value="Ribosomal_bL9/RNase_H1_N"/>
</dbReference>
<dbReference type="InterPro" id="IPR012337">
    <property type="entry name" value="RNaseH-like_sf"/>
</dbReference>
<keyword evidence="8 12" id="KW-0479">Metal-binding</keyword>
<keyword evidence="7 12" id="KW-0540">Nuclease</keyword>
<comment type="similarity">
    <text evidence="4 12">Belongs to the RNase H family.</text>
</comment>
<dbReference type="CDD" id="cd09280">
    <property type="entry name" value="RNase_HI_eukaryote_like"/>
    <property type="match status" value="1"/>
</dbReference>
<dbReference type="Gene3D" id="3.40.970.10">
    <property type="entry name" value="Ribonuclease H1, N-terminal domain"/>
    <property type="match status" value="2"/>
</dbReference>
<keyword evidence="16" id="KW-1185">Reference proteome</keyword>
<reference evidence="15" key="1">
    <citation type="submission" date="2022-10" db="EMBL/GenBank/DDBJ databases">
        <title>Determination and structural analysis of whole genome sequence of Sarocladium strictum F4-1.</title>
        <authorList>
            <person name="Hu L."/>
            <person name="Jiang Y."/>
        </authorList>
    </citation>
    <scope>NUCLEOTIDE SEQUENCE</scope>
    <source>
        <strain evidence="15">F4-1</strain>
    </source>
</reference>